<keyword evidence="2" id="KW-1185">Reference proteome</keyword>
<dbReference type="EMBL" id="CP051428">
    <property type="protein sequence ID" value="QJC52736.1"/>
    <property type="molecule type" value="Genomic_DNA"/>
</dbReference>
<accession>A0A6H2GZZ3</accession>
<proteinExistence type="predicted"/>
<dbReference type="KEGG" id="palr:HGI30_14980"/>
<evidence type="ECO:0000313" key="1">
    <source>
        <dbReference type="EMBL" id="QJC52736.1"/>
    </source>
</evidence>
<reference evidence="1 2" key="1">
    <citation type="submission" date="2020-04" db="EMBL/GenBank/DDBJ databases">
        <title>Novel Paenibacillus strain UniB2 isolated from commercial digestive syrup.</title>
        <authorList>
            <person name="Thorat V."/>
            <person name="Kirdat K."/>
            <person name="Tiwarekar B."/>
            <person name="Yadav A."/>
        </authorList>
    </citation>
    <scope>NUCLEOTIDE SEQUENCE [LARGE SCALE GENOMIC DNA]</scope>
    <source>
        <strain evidence="1 2">UniB2</strain>
    </source>
</reference>
<organism evidence="1 2">
    <name type="scientific">Paenibacillus albicereus</name>
    <dbReference type="NCBI Taxonomy" id="2726185"/>
    <lineage>
        <taxon>Bacteria</taxon>
        <taxon>Bacillati</taxon>
        <taxon>Bacillota</taxon>
        <taxon>Bacilli</taxon>
        <taxon>Bacillales</taxon>
        <taxon>Paenibacillaceae</taxon>
        <taxon>Paenibacillus</taxon>
    </lineage>
</organism>
<gene>
    <name evidence="1" type="ORF">HGI30_14980</name>
</gene>
<protein>
    <submittedName>
        <fullName evidence="1">Uncharacterized protein</fullName>
    </submittedName>
</protein>
<name>A0A6H2GZZ3_9BACL</name>
<dbReference type="AlphaFoldDB" id="A0A6H2GZZ3"/>
<evidence type="ECO:0000313" key="2">
    <source>
        <dbReference type="Proteomes" id="UP000502136"/>
    </source>
</evidence>
<sequence>MARLKFEMWPYRDKPDGKIDGYMSRFTDGTGRWTDSWWASPPASIDHVGPEYLRQRHRHPNVASARHDDFIKRRFRECVAAVKEG</sequence>
<dbReference type="Proteomes" id="UP000502136">
    <property type="component" value="Chromosome"/>
</dbReference>
<dbReference type="RefSeq" id="WP_168908288.1">
    <property type="nucleotide sequence ID" value="NZ_CP051428.1"/>
</dbReference>